<evidence type="ECO:0000256" key="2">
    <source>
        <dbReference type="ARBA" id="ARBA00006703"/>
    </source>
</evidence>
<keyword evidence="6" id="KW-0479">Metal-binding</keyword>
<dbReference type="Pfam" id="PF18553">
    <property type="entry name" value="PheRS_DBD3"/>
    <property type="match status" value="1"/>
</dbReference>
<keyword evidence="9" id="KW-0460">Magnesium</keyword>
<dbReference type="EMBL" id="KK116372">
    <property type="protein sequence ID" value="KFM67589.1"/>
    <property type="molecule type" value="Genomic_DNA"/>
</dbReference>
<keyword evidence="10" id="KW-0648">Protein biosynthesis</keyword>
<dbReference type="GO" id="GO:0004826">
    <property type="term" value="F:phenylalanine-tRNA ligase activity"/>
    <property type="evidence" value="ECO:0007669"/>
    <property type="project" value="UniProtKB-EC"/>
</dbReference>
<evidence type="ECO:0000256" key="10">
    <source>
        <dbReference type="ARBA" id="ARBA00022917"/>
    </source>
</evidence>
<evidence type="ECO:0000313" key="13">
    <source>
        <dbReference type="EMBL" id="KFM67589.1"/>
    </source>
</evidence>
<evidence type="ECO:0000313" key="14">
    <source>
        <dbReference type="Proteomes" id="UP000054359"/>
    </source>
</evidence>
<comment type="similarity">
    <text evidence="2">Belongs to the class-II aminoacyl-tRNA synthetase family. Phe-tRNA synthetase alpha subunit type 2 subfamily.</text>
</comment>
<evidence type="ECO:0000256" key="11">
    <source>
        <dbReference type="ARBA" id="ARBA00023146"/>
    </source>
</evidence>
<accession>A0A087TR50</accession>
<comment type="subcellular location">
    <subcellularLocation>
        <location evidence="1">Cytoplasm</location>
    </subcellularLocation>
</comment>
<dbReference type="AlphaFoldDB" id="A0A087TR50"/>
<evidence type="ECO:0000256" key="5">
    <source>
        <dbReference type="ARBA" id="ARBA00022598"/>
    </source>
</evidence>
<dbReference type="InterPro" id="IPR040586">
    <property type="entry name" value="PheRS_DBD2"/>
</dbReference>
<dbReference type="GO" id="GO:0046872">
    <property type="term" value="F:metal ion binding"/>
    <property type="evidence" value="ECO:0007669"/>
    <property type="project" value="UniProtKB-KW"/>
</dbReference>
<dbReference type="Proteomes" id="UP000054359">
    <property type="component" value="Unassembled WGS sequence"/>
</dbReference>
<proteinExistence type="inferred from homology"/>
<evidence type="ECO:0000259" key="12">
    <source>
        <dbReference type="PROSITE" id="PS50862"/>
    </source>
</evidence>
<protein>
    <recommendedName>
        <fullName evidence="3">phenylalanine--tRNA ligase</fullName>
        <ecNumber evidence="3">6.1.1.20</ecNumber>
    </recommendedName>
</protein>
<dbReference type="InterPro" id="IPR040724">
    <property type="entry name" value="PheRS_DBD1"/>
</dbReference>
<dbReference type="GO" id="GO:0005524">
    <property type="term" value="F:ATP binding"/>
    <property type="evidence" value="ECO:0007669"/>
    <property type="project" value="UniProtKB-KW"/>
</dbReference>
<dbReference type="Gene3D" id="1.10.10.2320">
    <property type="match status" value="1"/>
</dbReference>
<dbReference type="GO" id="GO:0000049">
    <property type="term" value="F:tRNA binding"/>
    <property type="evidence" value="ECO:0007669"/>
    <property type="project" value="InterPro"/>
</dbReference>
<dbReference type="PANTHER" id="PTHR11538">
    <property type="entry name" value="PHENYLALANYL-TRNA SYNTHETASE"/>
    <property type="match status" value="1"/>
</dbReference>
<evidence type="ECO:0000256" key="7">
    <source>
        <dbReference type="ARBA" id="ARBA00022741"/>
    </source>
</evidence>
<dbReference type="STRING" id="407821.A0A087TR50"/>
<dbReference type="GO" id="GO:0005829">
    <property type="term" value="C:cytosol"/>
    <property type="evidence" value="ECO:0007669"/>
    <property type="project" value="TreeGrafter"/>
</dbReference>
<evidence type="ECO:0000256" key="3">
    <source>
        <dbReference type="ARBA" id="ARBA00012814"/>
    </source>
</evidence>
<feature type="domain" description="Aminoacyl-transfer RNA synthetases class-II family profile" evidence="12">
    <location>
        <begin position="228"/>
        <end position="490"/>
    </location>
</feature>
<dbReference type="Pfam" id="PF18552">
    <property type="entry name" value="PheRS_DBD1"/>
    <property type="match status" value="1"/>
</dbReference>
<dbReference type="EC" id="6.1.1.20" evidence="3"/>
<keyword evidence="11" id="KW-0030">Aminoacyl-tRNA synthetase</keyword>
<evidence type="ECO:0000256" key="8">
    <source>
        <dbReference type="ARBA" id="ARBA00022840"/>
    </source>
</evidence>
<evidence type="ECO:0000256" key="9">
    <source>
        <dbReference type="ARBA" id="ARBA00022842"/>
    </source>
</evidence>
<feature type="non-terminal residue" evidence="13">
    <location>
        <position position="496"/>
    </location>
</feature>
<dbReference type="NCBIfam" id="TIGR00468">
    <property type="entry name" value="pheS"/>
    <property type="match status" value="1"/>
</dbReference>
<dbReference type="OMA" id="QIEGWVM"/>
<gene>
    <name evidence="13" type="ORF">X975_00356</name>
</gene>
<dbReference type="InterPro" id="IPR004529">
    <property type="entry name" value="Phe-tRNA-synth_IIc_asu"/>
</dbReference>
<dbReference type="InterPro" id="IPR040725">
    <property type="entry name" value="PheRS_DBD3"/>
</dbReference>
<dbReference type="SUPFAM" id="SSF55681">
    <property type="entry name" value="Class II aaRS and biotin synthetases"/>
    <property type="match status" value="1"/>
</dbReference>
<dbReference type="GO" id="GO:0006432">
    <property type="term" value="P:phenylalanyl-tRNA aminoacylation"/>
    <property type="evidence" value="ECO:0007669"/>
    <property type="project" value="InterPro"/>
</dbReference>
<organism evidence="13 14">
    <name type="scientific">Stegodyphus mimosarum</name>
    <name type="common">African social velvet spider</name>
    <dbReference type="NCBI Taxonomy" id="407821"/>
    <lineage>
        <taxon>Eukaryota</taxon>
        <taxon>Metazoa</taxon>
        <taxon>Ecdysozoa</taxon>
        <taxon>Arthropoda</taxon>
        <taxon>Chelicerata</taxon>
        <taxon>Arachnida</taxon>
        <taxon>Araneae</taxon>
        <taxon>Araneomorphae</taxon>
        <taxon>Entelegynae</taxon>
        <taxon>Eresoidea</taxon>
        <taxon>Eresidae</taxon>
        <taxon>Stegodyphus</taxon>
    </lineage>
</organism>
<evidence type="ECO:0000256" key="1">
    <source>
        <dbReference type="ARBA" id="ARBA00004496"/>
    </source>
</evidence>
<dbReference type="Gene3D" id="1.10.10.2330">
    <property type="match status" value="1"/>
</dbReference>
<dbReference type="PROSITE" id="PS50862">
    <property type="entry name" value="AA_TRNA_LIGASE_II"/>
    <property type="match status" value="1"/>
</dbReference>
<keyword evidence="4" id="KW-0963">Cytoplasm</keyword>
<reference evidence="13 14" key="1">
    <citation type="submission" date="2013-11" db="EMBL/GenBank/DDBJ databases">
        <title>Genome sequencing of Stegodyphus mimosarum.</title>
        <authorList>
            <person name="Bechsgaard J."/>
        </authorList>
    </citation>
    <scope>NUCLEOTIDE SEQUENCE [LARGE SCALE GENOMIC DNA]</scope>
</reference>
<dbReference type="CDD" id="cd00496">
    <property type="entry name" value="PheRS_alpha_core"/>
    <property type="match status" value="1"/>
</dbReference>
<dbReference type="InterPro" id="IPR045864">
    <property type="entry name" value="aa-tRNA-synth_II/BPL/LPL"/>
</dbReference>
<sequence>MAELVDEILLYLKDIGDASVDTLHLAEIFNSDHQKVVGAVKSLQAAGNVINAEQQDLKYWKLTPEGESVASNGSYEALVFYAIPPEGILQKELMKSVSQANVGFSKAMSAGWIYLEKKNGAPVAFRKVDNIIDEVQNNLLKIQKSRENEVSLQIKNELKKRKLLQEVTIKSYKIGKGPEFTTSHIKQETDLTPEMISNSSWKEKRFKPYNFSALGIAPDCGHRHPLMKVRSEFRQIFLEMGFTEMPTNNYVESAFWNFDALFQPQQHPARDLHDTFFVSDPQYAGEFPMKYLEKVKKVHSVGGYGSQGYQYDWKLEEAKKNLLRTHTTGVSARMLYALANQEEFTPVKYFSIDKVYRNETLDATHLAEFHQIEGVVADYGLTLGDLIGVLHQFFSKLGIKKLRFKPAYNPYTEPSMEIFSYHDGLKKWVEVGNSGMFRPEMLLPMGLSEDVSVIAWGLSLERPTMIKYKIDNIRELVGHRVNLNMVNSNPICRLEK</sequence>
<keyword evidence="8" id="KW-0067">ATP-binding</keyword>
<dbReference type="Pfam" id="PF18554">
    <property type="entry name" value="PheRS_DBD2"/>
    <property type="match status" value="1"/>
</dbReference>
<dbReference type="InterPro" id="IPR006195">
    <property type="entry name" value="aa-tRNA-synth_II"/>
</dbReference>
<dbReference type="FunFam" id="3.30.930.10:FF:000036">
    <property type="entry name" value="phenylalanine--tRNA ligase alpha subunit"/>
    <property type="match status" value="1"/>
</dbReference>
<dbReference type="Gene3D" id="3.30.1370.240">
    <property type="match status" value="1"/>
</dbReference>
<evidence type="ECO:0000256" key="4">
    <source>
        <dbReference type="ARBA" id="ARBA00022490"/>
    </source>
</evidence>
<keyword evidence="7" id="KW-0547">Nucleotide-binding</keyword>
<name>A0A087TR50_STEMI</name>
<keyword evidence="14" id="KW-1185">Reference proteome</keyword>
<dbReference type="InterPro" id="IPR002319">
    <property type="entry name" value="Phenylalanyl-tRNA_Synthase"/>
</dbReference>
<dbReference type="PANTHER" id="PTHR11538:SF40">
    <property type="entry name" value="PHENYLALANINE--TRNA LIGASE ALPHA SUBUNIT"/>
    <property type="match status" value="1"/>
</dbReference>
<evidence type="ECO:0000256" key="6">
    <source>
        <dbReference type="ARBA" id="ARBA00022723"/>
    </source>
</evidence>
<keyword evidence="5 13" id="KW-0436">Ligase</keyword>
<dbReference type="GO" id="GO:0009328">
    <property type="term" value="C:phenylalanine-tRNA ligase complex"/>
    <property type="evidence" value="ECO:0007669"/>
    <property type="project" value="TreeGrafter"/>
</dbReference>
<dbReference type="Gene3D" id="3.30.930.10">
    <property type="entry name" value="Bira Bifunctional Protein, Domain 2"/>
    <property type="match status" value="1"/>
</dbReference>
<dbReference type="NCBIfam" id="NF003210">
    <property type="entry name" value="PRK04172.1"/>
    <property type="match status" value="1"/>
</dbReference>
<dbReference type="Pfam" id="PF01409">
    <property type="entry name" value="tRNA-synt_2d"/>
    <property type="match status" value="1"/>
</dbReference>
<dbReference type="OrthoDB" id="238316at2759"/>